<dbReference type="EMBL" id="FMYI01000001">
    <property type="protein sequence ID" value="SDB81054.1"/>
    <property type="molecule type" value="Genomic_DNA"/>
</dbReference>
<evidence type="ECO:0000256" key="7">
    <source>
        <dbReference type="ARBA" id="ARBA00022984"/>
    </source>
</evidence>
<evidence type="ECO:0000256" key="5">
    <source>
        <dbReference type="ARBA" id="ARBA00022679"/>
    </source>
</evidence>
<evidence type="ECO:0000256" key="11">
    <source>
        <dbReference type="ARBA" id="ARBA00039108"/>
    </source>
</evidence>
<evidence type="ECO:0000256" key="12">
    <source>
        <dbReference type="ARBA" id="ARBA00039754"/>
    </source>
</evidence>
<dbReference type="InterPro" id="IPR013792">
    <property type="entry name" value="RNA3'P_cycl/enolpyr_Trfase_a/b"/>
</dbReference>
<comment type="catalytic activity">
    <reaction evidence="15">
        <text>phosphoenolpyruvate + UDP-N-acetyl-alpha-D-glucosamine = UDP-N-acetyl-3-O-(1-carboxyvinyl)-alpha-D-glucosamine + phosphate</text>
        <dbReference type="Rhea" id="RHEA:18681"/>
        <dbReference type="ChEBI" id="CHEBI:43474"/>
        <dbReference type="ChEBI" id="CHEBI:57705"/>
        <dbReference type="ChEBI" id="CHEBI:58702"/>
        <dbReference type="ChEBI" id="CHEBI:68483"/>
        <dbReference type="EC" id="2.5.1.7"/>
    </reaction>
</comment>
<reference evidence="18" key="1">
    <citation type="submission" date="2016-09" db="EMBL/GenBank/DDBJ databases">
        <authorList>
            <person name="Varghese N."/>
            <person name="Submissions S."/>
        </authorList>
    </citation>
    <scope>NUCLEOTIDE SEQUENCE [LARGE SCALE GENOMIC DNA]</scope>
    <source>
        <strain evidence="18">S5</strain>
    </source>
</reference>
<organism evidence="17 18">
    <name type="scientific">Pelagirhabdus alkalitolerans</name>
    <dbReference type="NCBI Taxonomy" id="1612202"/>
    <lineage>
        <taxon>Bacteria</taxon>
        <taxon>Bacillati</taxon>
        <taxon>Bacillota</taxon>
        <taxon>Bacilli</taxon>
        <taxon>Bacillales</taxon>
        <taxon>Bacillaceae</taxon>
        <taxon>Pelagirhabdus</taxon>
    </lineage>
</organism>
<dbReference type="GO" id="GO:0008360">
    <property type="term" value="P:regulation of cell shape"/>
    <property type="evidence" value="ECO:0007669"/>
    <property type="project" value="UniProtKB-KW"/>
</dbReference>
<name>A0A1G6GGG4_9BACI</name>
<gene>
    <name evidence="17" type="ORF">SAMN05421734_10139</name>
</gene>
<evidence type="ECO:0000256" key="14">
    <source>
        <dbReference type="ARBA" id="ARBA00042842"/>
    </source>
</evidence>
<dbReference type="RefSeq" id="WP_090791565.1">
    <property type="nucleotide sequence ID" value="NZ_FMYI01000001.1"/>
</dbReference>
<evidence type="ECO:0000256" key="2">
    <source>
        <dbReference type="ARBA" id="ARBA00004752"/>
    </source>
</evidence>
<dbReference type="InterPro" id="IPR001986">
    <property type="entry name" value="Enolpyruvate_Tfrase_dom"/>
</dbReference>
<dbReference type="PANTHER" id="PTHR43783">
    <property type="entry name" value="UDP-N-ACETYLGLUCOSAMINE 1-CARBOXYVINYLTRANSFERASE"/>
    <property type="match status" value="1"/>
</dbReference>
<dbReference type="InterPro" id="IPR050068">
    <property type="entry name" value="MurA_subfamily"/>
</dbReference>
<keyword evidence="6" id="KW-0133">Cell shape</keyword>
<accession>A0A1G6GGG4</accession>
<proteinExistence type="inferred from homology"/>
<dbReference type="SUPFAM" id="SSF55205">
    <property type="entry name" value="EPT/RTPC-like"/>
    <property type="match status" value="1"/>
</dbReference>
<dbReference type="Gene3D" id="3.65.10.10">
    <property type="entry name" value="Enolpyruvate transferase domain"/>
    <property type="match status" value="2"/>
</dbReference>
<comment type="pathway">
    <text evidence="2">Cell wall biogenesis; peptidoglycan biosynthesis.</text>
</comment>
<evidence type="ECO:0000256" key="1">
    <source>
        <dbReference type="ARBA" id="ARBA00004496"/>
    </source>
</evidence>
<evidence type="ECO:0000259" key="16">
    <source>
        <dbReference type="Pfam" id="PF00275"/>
    </source>
</evidence>
<dbReference type="NCBIfam" id="NF006873">
    <property type="entry name" value="PRK09369.1"/>
    <property type="match status" value="1"/>
</dbReference>
<dbReference type="GO" id="GO:0051301">
    <property type="term" value="P:cell division"/>
    <property type="evidence" value="ECO:0007669"/>
    <property type="project" value="UniProtKB-KW"/>
</dbReference>
<dbReference type="EC" id="2.5.1.7" evidence="11"/>
<evidence type="ECO:0000313" key="17">
    <source>
        <dbReference type="EMBL" id="SDB81054.1"/>
    </source>
</evidence>
<dbReference type="GO" id="GO:0009252">
    <property type="term" value="P:peptidoglycan biosynthetic process"/>
    <property type="evidence" value="ECO:0007669"/>
    <property type="project" value="UniProtKB-KW"/>
</dbReference>
<keyword evidence="9" id="KW-0961">Cell wall biogenesis/degradation</keyword>
<protein>
    <recommendedName>
        <fullName evidence="12">UDP-N-acetylglucosamine 1-carboxyvinyltransferase</fullName>
        <ecNumber evidence="11">2.5.1.7</ecNumber>
    </recommendedName>
    <alternativeName>
        <fullName evidence="13">Enoylpyruvate transferase</fullName>
    </alternativeName>
    <alternativeName>
        <fullName evidence="14">UDP-N-acetylglucosamine enolpyruvyl transferase</fullName>
    </alternativeName>
</protein>
<evidence type="ECO:0000256" key="3">
    <source>
        <dbReference type="ARBA" id="ARBA00022490"/>
    </source>
</evidence>
<dbReference type="STRING" id="1612202.SAMN05421734_10139"/>
<dbReference type="AlphaFoldDB" id="A0A1G6GGG4"/>
<evidence type="ECO:0000256" key="13">
    <source>
        <dbReference type="ARBA" id="ARBA00042443"/>
    </source>
</evidence>
<evidence type="ECO:0000256" key="8">
    <source>
        <dbReference type="ARBA" id="ARBA00023306"/>
    </source>
</evidence>
<dbReference type="GO" id="GO:0071555">
    <property type="term" value="P:cell wall organization"/>
    <property type="evidence" value="ECO:0007669"/>
    <property type="project" value="UniProtKB-KW"/>
</dbReference>
<dbReference type="Proteomes" id="UP000242949">
    <property type="component" value="Unassembled WGS sequence"/>
</dbReference>
<comment type="similarity">
    <text evidence="10">Belongs to the EPSP synthase family. MurA subfamily.</text>
</comment>
<evidence type="ECO:0000313" key="18">
    <source>
        <dbReference type="Proteomes" id="UP000242949"/>
    </source>
</evidence>
<comment type="subcellular location">
    <subcellularLocation>
        <location evidence="1">Cytoplasm</location>
    </subcellularLocation>
</comment>
<evidence type="ECO:0000256" key="10">
    <source>
        <dbReference type="ARBA" id="ARBA00038367"/>
    </source>
</evidence>
<dbReference type="Pfam" id="PF00275">
    <property type="entry name" value="EPSP_synthase"/>
    <property type="match status" value="1"/>
</dbReference>
<dbReference type="OrthoDB" id="9803760at2"/>
<dbReference type="GO" id="GO:0008760">
    <property type="term" value="F:UDP-N-acetylglucosamine 1-carboxyvinyltransferase activity"/>
    <property type="evidence" value="ECO:0007669"/>
    <property type="project" value="UniProtKB-EC"/>
</dbReference>
<evidence type="ECO:0000256" key="15">
    <source>
        <dbReference type="ARBA" id="ARBA00047527"/>
    </source>
</evidence>
<dbReference type="GO" id="GO:0005737">
    <property type="term" value="C:cytoplasm"/>
    <property type="evidence" value="ECO:0007669"/>
    <property type="project" value="UniProtKB-SubCell"/>
</dbReference>
<evidence type="ECO:0000256" key="6">
    <source>
        <dbReference type="ARBA" id="ARBA00022960"/>
    </source>
</evidence>
<keyword evidence="4" id="KW-0132">Cell division</keyword>
<evidence type="ECO:0000256" key="9">
    <source>
        <dbReference type="ARBA" id="ARBA00023316"/>
    </source>
</evidence>
<keyword evidence="7" id="KW-0573">Peptidoglycan synthesis</keyword>
<evidence type="ECO:0000256" key="4">
    <source>
        <dbReference type="ARBA" id="ARBA00022618"/>
    </source>
</evidence>
<keyword evidence="5 17" id="KW-0808">Transferase</keyword>
<keyword evidence="3" id="KW-0963">Cytoplasm</keyword>
<dbReference type="PANTHER" id="PTHR43783:SF1">
    <property type="entry name" value="UDP-N-ACETYLGLUCOSAMINE 1-CARBOXYVINYLTRANSFERASE"/>
    <property type="match status" value="1"/>
</dbReference>
<feature type="domain" description="Enolpyruvate transferase" evidence="16">
    <location>
        <begin position="22"/>
        <end position="433"/>
    </location>
</feature>
<keyword evidence="18" id="KW-1185">Reference proteome</keyword>
<sequence length="447" mass="48552">MENVLKDEINNAKTVDPILKINGGASLMGEVEIDGAKNAALPSIVAACLSDDVVKLRNVPTELNDVKQLIKLLIDMGADVMVDENNKEVTCSGSNWHGGQLEGEVAGKIRHSLLLLGLSIAWKKDLELPMPGGCDLGNRKHDMHVDALRSFNNLVEENEGISVQYQPSMDNVTIDFYYPTFGGTLNALFAAVKKEGIHTFIHNAAKNPEVIDVIHLLNKMGAEVNWLDDETLKIVGVNKLNGVNHSVMPDRIIGATVVAATGLTGGKVIIKNFDEKLLTSEIKTWRDSGLTIEQRTNNLFIDGTNKLKATDITTKAYPGFHTDIQPLHTLLMTTAEGESKIKETILDGRFKYCYELNKMGANISVESSDFKCVNGAQGQIAKVKGVEKLSASYVKATDIRGGAAVAVAALAAEGESVITNLYQLERGYGNFVELFTELGANIKKVKE</sequence>
<keyword evidence="8" id="KW-0131">Cell cycle</keyword>
<dbReference type="InterPro" id="IPR036968">
    <property type="entry name" value="Enolpyruvate_Tfrase_sf"/>
</dbReference>